<dbReference type="Gene3D" id="3.60.15.10">
    <property type="entry name" value="Ribonuclease Z/Hydroxyacylglutathione hydrolase-like"/>
    <property type="match status" value="1"/>
</dbReference>
<evidence type="ECO:0000256" key="1">
    <source>
        <dbReference type="ARBA" id="ARBA00022801"/>
    </source>
</evidence>
<dbReference type="InterPro" id="IPR001279">
    <property type="entry name" value="Metallo-B-lactamas"/>
</dbReference>
<organism evidence="4 6">
    <name type="scientific">Erysipelothrix amsterdamensis</name>
    <dbReference type="NCBI Taxonomy" id="2929157"/>
    <lineage>
        <taxon>Bacteria</taxon>
        <taxon>Bacillati</taxon>
        <taxon>Bacillota</taxon>
        <taxon>Erysipelotrichia</taxon>
        <taxon>Erysipelotrichales</taxon>
        <taxon>Erysipelotrichaceae</taxon>
        <taxon>Erysipelothrix</taxon>
    </lineage>
</organism>
<evidence type="ECO:0000313" key="6">
    <source>
        <dbReference type="Proteomes" id="UP001154111"/>
    </source>
</evidence>
<proteinExistence type="predicted"/>
<evidence type="ECO:0000313" key="4">
    <source>
        <dbReference type="EMBL" id="CAH2762186.1"/>
    </source>
</evidence>
<dbReference type="EC" id="3.1.1.-" evidence="4"/>
<name>A0AAU9VG87_9FIRM</name>
<dbReference type="PANTHER" id="PTHR43546">
    <property type="entry name" value="UPF0173 METAL-DEPENDENT HYDROLASE MJ1163-RELATED"/>
    <property type="match status" value="1"/>
</dbReference>
<dbReference type="EMBL" id="OW659477">
    <property type="protein sequence ID" value="CAH2762186.1"/>
    <property type="molecule type" value="Genomic_DNA"/>
</dbReference>
<dbReference type="Proteomes" id="UP001154111">
    <property type="component" value="Chromosome"/>
</dbReference>
<dbReference type="GO" id="GO:0016787">
    <property type="term" value="F:hydrolase activity"/>
    <property type="evidence" value="ECO:0007669"/>
    <property type="project" value="UniProtKB-KW"/>
</dbReference>
<dbReference type="Pfam" id="PF12706">
    <property type="entry name" value="Lactamase_B_2"/>
    <property type="match status" value="1"/>
</dbReference>
<accession>A0AAU9VG87</accession>
<gene>
    <name evidence="4" type="primary">ulaG</name>
    <name evidence="4" type="ORF">ERYAMS2_01078</name>
    <name evidence="3" type="ORF">ERYAMS_00785</name>
</gene>
<dbReference type="InterPro" id="IPR036866">
    <property type="entry name" value="RibonucZ/Hydroxyglut_hydro"/>
</dbReference>
<evidence type="ECO:0000259" key="2">
    <source>
        <dbReference type="Pfam" id="PF12706"/>
    </source>
</evidence>
<dbReference type="EMBL" id="OW659496">
    <property type="protein sequence ID" value="CAH2762163.1"/>
    <property type="molecule type" value="Genomic_DNA"/>
</dbReference>
<dbReference type="NCBIfam" id="NF008688">
    <property type="entry name" value="PRK11709.1"/>
    <property type="match status" value="1"/>
</dbReference>
<dbReference type="AlphaFoldDB" id="A0AAU9VG87"/>
<protein>
    <submittedName>
        <fullName evidence="4">L-ascorbate 6-phosphate lactonase</fullName>
        <ecNumber evidence="4">3.1.1.-</ecNumber>
    </submittedName>
</protein>
<dbReference type="Proteomes" id="UP001154095">
    <property type="component" value="Chromosome"/>
</dbReference>
<dbReference type="PANTHER" id="PTHR43546:SF9">
    <property type="entry name" value="L-ASCORBATE-6-PHOSPHATE LACTONASE ULAG-RELATED"/>
    <property type="match status" value="1"/>
</dbReference>
<dbReference type="InterPro" id="IPR050114">
    <property type="entry name" value="UPF0173_UPF0282_UlaG_hydrolase"/>
</dbReference>
<reference evidence="4" key="1">
    <citation type="submission" date="2022-04" db="EMBL/GenBank/DDBJ databases">
        <authorList>
            <person name="Forde T."/>
        </authorList>
    </citation>
    <scope>NUCLEOTIDE SEQUENCE</scope>
    <source>
        <strain evidence="4">A18Y016a</strain>
        <strain evidence="3">A18Y020d</strain>
    </source>
</reference>
<dbReference type="RefSeq" id="WP_254006403.1">
    <property type="nucleotide sequence ID" value="NZ_OW659477.1"/>
</dbReference>
<evidence type="ECO:0000313" key="5">
    <source>
        <dbReference type="Proteomes" id="UP001154095"/>
    </source>
</evidence>
<keyword evidence="5" id="KW-1185">Reference proteome</keyword>
<sequence>MYMNDIHDVTKEKWLQATFPEWGTWLNEEIAETEVPEKSFSMWWLGCTGIWLKTHENTNILVDMWSGTGKRTHGNGMMKKGHQMMRMAGVKAIQPNRRNVPFVIDPFEIQGVDALVVSHIHSDHLDLVTAAVVAENCPNALFIGPKKVVETWIKWGIPKERTRIVRPNDVLEVGSVELEFLDSFDNTALITVENPDEILAGSLPQDMDDIAVNILMKTSGGNIYHGADSHYSVLYAKHGKEHKIDVALANFGENPVGIHDKLTSSDVLRMAEALRTKVIIPLHYDIWTNFWADPHEIVTLWNFKKDRLKYHFKPFIWQVGGEYCYPQDTNHIAFMFDRGFHDHFENDTDVPYPSFL</sequence>
<dbReference type="SUPFAM" id="SSF56281">
    <property type="entry name" value="Metallo-hydrolase/oxidoreductase"/>
    <property type="match status" value="1"/>
</dbReference>
<evidence type="ECO:0000313" key="3">
    <source>
        <dbReference type="EMBL" id="CAH2762163.1"/>
    </source>
</evidence>
<feature type="domain" description="Metallo-beta-lactamase" evidence="2">
    <location>
        <begin position="92"/>
        <end position="284"/>
    </location>
</feature>
<keyword evidence="1 4" id="KW-0378">Hydrolase</keyword>